<sequence>MFANAVFYLAAVALLAQNGKSDDATTTATAATGATGTTIQTTTQVPRCTDAYGNLKPEALSCSNKYSDAECNVLFADAPIASPAYRSPNCNLFAQSALSCAKRCAICCEDPNYNCGDGKNYPFNLSTSILFTGPGYASMCQSLRGGCNSTDPTIVKQMAQACPGTCGLCSMSSCKDTPGVNCAELQVGCNGDFKDIIQKQCAKTCNTCPGGIGTNPRPNPVPNPGPGNGNCVDRRGTIQCQNFKKTGFCRNTRYTDAFKRQNCGVTCGFC</sequence>
<keyword evidence="2" id="KW-0732">Signal</keyword>
<dbReference type="AlphaFoldDB" id="A0A4U5LTZ7"/>
<dbReference type="PANTHER" id="PTHR21724">
    <property type="entry name" value="SHKT DOMAIN-CONTAINING PROTEIN"/>
    <property type="match status" value="1"/>
</dbReference>
<proteinExistence type="predicted"/>
<reference evidence="4 5" key="1">
    <citation type="journal article" date="2015" name="Genome Biol.">
        <title>Comparative genomics of Steinernema reveals deeply conserved gene regulatory networks.</title>
        <authorList>
            <person name="Dillman A.R."/>
            <person name="Macchietto M."/>
            <person name="Porter C.F."/>
            <person name="Rogers A."/>
            <person name="Williams B."/>
            <person name="Antoshechkin I."/>
            <person name="Lee M.M."/>
            <person name="Goodwin Z."/>
            <person name="Lu X."/>
            <person name="Lewis E.E."/>
            <person name="Goodrich-Blair H."/>
            <person name="Stock S.P."/>
            <person name="Adams B.J."/>
            <person name="Sternberg P.W."/>
            <person name="Mortazavi A."/>
        </authorList>
    </citation>
    <scope>NUCLEOTIDE SEQUENCE [LARGE SCALE GENOMIC DNA]</scope>
    <source>
        <strain evidence="4 5">ALL</strain>
    </source>
</reference>
<dbReference type="EMBL" id="AZBU02000012">
    <property type="protein sequence ID" value="TKR59561.1"/>
    <property type="molecule type" value="Genomic_DNA"/>
</dbReference>
<name>A0A4U5LTZ7_STECR</name>
<dbReference type="Pfam" id="PF01549">
    <property type="entry name" value="ShK"/>
    <property type="match status" value="3"/>
</dbReference>
<dbReference type="InterPro" id="IPR003582">
    <property type="entry name" value="ShKT_dom"/>
</dbReference>
<feature type="domain" description="ShKT" evidence="3">
    <location>
        <begin position="231"/>
        <end position="270"/>
    </location>
</feature>
<comment type="caution">
    <text evidence="4">The sequence shown here is derived from an EMBL/GenBank/DDBJ whole genome shotgun (WGS) entry which is preliminary data.</text>
</comment>
<dbReference type="PANTHER" id="PTHR21724:SF109">
    <property type="entry name" value="SHKT DOMAIN-CONTAINING PROTEIN"/>
    <property type="match status" value="1"/>
</dbReference>
<gene>
    <name evidence="4" type="ORF">L596_029214</name>
</gene>
<evidence type="ECO:0000313" key="4">
    <source>
        <dbReference type="EMBL" id="TKR59561.1"/>
    </source>
</evidence>
<evidence type="ECO:0000259" key="3">
    <source>
        <dbReference type="PROSITE" id="PS51670"/>
    </source>
</evidence>
<dbReference type="Gene3D" id="1.10.10.1940">
    <property type="match status" value="2"/>
</dbReference>
<evidence type="ECO:0000313" key="5">
    <source>
        <dbReference type="Proteomes" id="UP000298663"/>
    </source>
</evidence>
<comment type="caution">
    <text evidence="1">Lacks conserved residue(s) required for the propagation of feature annotation.</text>
</comment>
<dbReference type="OrthoDB" id="5813795at2759"/>
<dbReference type="Proteomes" id="UP000298663">
    <property type="component" value="Unassembled WGS sequence"/>
</dbReference>
<evidence type="ECO:0000256" key="1">
    <source>
        <dbReference type="PROSITE-ProRule" id="PRU01005"/>
    </source>
</evidence>
<dbReference type="STRING" id="34508.A0A4U5LTZ7"/>
<accession>A0A4U5LTZ7</accession>
<keyword evidence="1" id="KW-1015">Disulfide bond</keyword>
<feature type="signal peptide" evidence="2">
    <location>
        <begin position="1"/>
        <end position="21"/>
    </location>
</feature>
<feature type="disulfide bond" evidence="1">
    <location>
        <begin position="174"/>
        <end position="208"/>
    </location>
</feature>
<protein>
    <recommendedName>
        <fullName evidence="3">ShKT domain-containing protein</fullName>
    </recommendedName>
</protein>
<feature type="chain" id="PRO_5020878230" description="ShKT domain-containing protein" evidence="2">
    <location>
        <begin position="22"/>
        <end position="270"/>
    </location>
</feature>
<keyword evidence="5" id="KW-1185">Reference proteome</keyword>
<evidence type="ECO:0000256" key="2">
    <source>
        <dbReference type="SAM" id="SignalP"/>
    </source>
</evidence>
<dbReference type="PROSITE" id="PS51670">
    <property type="entry name" value="SHKT"/>
    <property type="match status" value="2"/>
</dbReference>
<organism evidence="4 5">
    <name type="scientific">Steinernema carpocapsae</name>
    <name type="common">Entomopathogenic nematode</name>
    <dbReference type="NCBI Taxonomy" id="34508"/>
    <lineage>
        <taxon>Eukaryota</taxon>
        <taxon>Metazoa</taxon>
        <taxon>Ecdysozoa</taxon>
        <taxon>Nematoda</taxon>
        <taxon>Chromadorea</taxon>
        <taxon>Rhabditida</taxon>
        <taxon>Tylenchina</taxon>
        <taxon>Panagrolaimomorpha</taxon>
        <taxon>Strongyloidoidea</taxon>
        <taxon>Steinernematidae</taxon>
        <taxon>Steinernema</taxon>
    </lineage>
</organism>
<dbReference type="SMART" id="SM00254">
    <property type="entry name" value="ShKT"/>
    <property type="match status" value="3"/>
</dbReference>
<reference evidence="4 5" key="2">
    <citation type="journal article" date="2019" name="G3 (Bethesda)">
        <title>Hybrid Assembly of the Genome of the Entomopathogenic Nematode Steinernema carpocapsae Identifies the X-Chromosome.</title>
        <authorList>
            <person name="Serra L."/>
            <person name="Macchietto M."/>
            <person name="Macias-Munoz A."/>
            <person name="McGill C.J."/>
            <person name="Rodriguez I.M."/>
            <person name="Rodriguez B."/>
            <person name="Murad R."/>
            <person name="Mortazavi A."/>
        </authorList>
    </citation>
    <scope>NUCLEOTIDE SEQUENCE [LARGE SCALE GENOMIC DNA]</scope>
    <source>
        <strain evidence="4 5">ALL</strain>
    </source>
</reference>
<feature type="domain" description="ShKT" evidence="3">
    <location>
        <begin position="174"/>
        <end position="208"/>
    </location>
</feature>